<evidence type="ECO:0000313" key="8">
    <source>
        <dbReference type="EMBL" id="CAG6515652.1"/>
    </source>
</evidence>
<dbReference type="Pfam" id="PF00880">
    <property type="entry name" value="Nebulin"/>
    <property type="match status" value="2"/>
</dbReference>
<dbReference type="SMART" id="SM00227">
    <property type="entry name" value="NEBU"/>
    <property type="match status" value="2"/>
</dbReference>
<dbReference type="Gene3D" id="2.10.110.10">
    <property type="entry name" value="Cysteine Rich Protein"/>
    <property type="match status" value="1"/>
</dbReference>
<dbReference type="InterPro" id="IPR051759">
    <property type="entry name" value="LIM-SH3_domain_protein"/>
</dbReference>
<dbReference type="PROSITE" id="PS00478">
    <property type="entry name" value="LIM_DOMAIN_1"/>
    <property type="match status" value="1"/>
</dbReference>
<evidence type="ECO:0000256" key="6">
    <source>
        <dbReference type="SAM" id="MobiDB-lite"/>
    </source>
</evidence>
<evidence type="ECO:0000256" key="2">
    <source>
        <dbReference type="ARBA" id="ARBA00022737"/>
    </source>
</evidence>
<dbReference type="InterPro" id="IPR000900">
    <property type="entry name" value="Nebulin_repeat"/>
</dbReference>
<dbReference type="EMBL" id="HBUE01277563">
    <property type="protein sequence ID" value="CAG6567153.1"/>
    <property type="molecule type" value="Transcribed_RNA"/>
</dbReference>
<feature type="region of interest" description="Disordered" evidence="6">
    <location>
        <begin position="156"/>
        <end position="189"/>
    </location>
</feature>
<evidence type="ECO:0000256" key="3">
    <source>
        <dbReference type="ARBA" id="ARBA00022833"/>
    </source>
</evidence>
<dbReference type="EMBL" id="HBUE01172107">
    <property type="protein sequence ID" value="CAG6515652.1"/>
    <property type="molecule type" value="Transcribed_RNA"/>
</dbReference>
<evidence type="ECO:0000256" key="4">
    <source>
        <dbReference type="ARBA" id="ARBA00023038"/>
    </source>
</evidence>
<keyword evidence="4 5" id="KW-0440">LIM domain</keyword>
<dbReference type="EMBL" id="HBUE01172109">
    <property type="protein sequence ID" value="CAG6515654.1"/>
    <property type="molecule type" value="Transcribed_RNA"/>
</dbReference>
<dbReference type="GO" id="GO:0005737">
    <property type="term" value="C:cytoplasm"/>
    <property type="evidence" value="ECO:0007669"/>
    <property type="project" value="UniProtKB-ARBA"/>
</dbReference>
<dbReference type="PANTHER" id="PTHR46218">
    <property type="entry name" value="LASP"/>
    <property type="match status" value="1"/>
</dbReference>
<dbReference type="InterPro" id="IPR001781">
    <property type="entry name" value="Znf_LIM"/>
</dbReference>
<accession>A0A8D8GMJ1</accession>
<evidence type="ECO:0000259" key="7">
    <source>
        <dbReference type="PROSITE" id="PS50023"/>
    </source>
</evidence>
<name>A0A8D8GMJ1_CULPI</name>
<organism evidence="8">
    <name type="scientific">Culex pipiens</name>
    <name type="common">House mosquito</name>
    <dbReference type="NCBI Taxonomy" id="7175"/>
    <lineage>
        <taxon>Eukaryota</taxon>
        <taxon>Metazoa</taxon>
        <taxon>Ecdysozoa</taxon>
        <taxon>Arthropoda</taxon>
        <taxon>Hexapoda</taxon>
        <taxon>Insecta</taxon>
        <taxon>Pterygota</taxon>
        <taxon>Neoptera</taxon>
        <taxon>Endopterygota</taxon>
        <taxon>Diptera</taxon>
        <taxon>Nematocera</taxon>
        <taxon>Culicoidea</taxon>
        <taxon>Culicidae</taxon>
        <taxon>Culicinae</taxon>
        <taxon>Culicini</taxon>
        <taxon>Culex</taxon>
        <taxon>Culex</taxon>
    </lineage>
</organism>
<evidence type="ECO:0000256" key="5">
    <source>
        <dbReference type="PROSITE-ProRule" id="PRU00125"/>
    </source>
</evidence>
<dbReference type="SUPFAM" id="SSF57716">
    <property type="entry name" value="Glucocorticoid receptor-like (DNA-binding domain)"/>
    <property type="match status" value="1"/>
</dbReference>
<proteinExistence type="predicted"/>
<dbReference type="CDD" id="cd09447">
    <property type="entry name" value="LIM_LASP"/>
    <property type="match status" value="1"/>
</dbReference>
<dbReference type="FunFam" id="2.10.110.10:FF:000087">
    <property type="entry name" value="LIM zinc-binding domain-containing Nebulette"/>
    <property type="match status" value="1"/>
</dbReference>
<dbReference type="GO" id="GO:0046872">
    <property type="term" value="F:metal ion binding"/>
    <property type="evidence" value="ECO:0007669"/>
    <property type="project" value="UniProtKB-KW"/>
</dbReference>
<dbReference type="GO" id="GO:0005925">
    <property type="term" value="C:focal adhesion"/>
    <property type="evidence" value="ECO:0007669"/>
    <property type="project" value="TreeGrafter"/>
</dbReference>
<feature type="domain" description="LIM zinc-binding" evidence="7">
    <location>
        <begin position="3"/>
        <end position="63"/>
    </location>
</feature>
<keyword evidence="1 5" id="KW-0479">Metal-binding</keyword>
<feature type="compositionally biased region" description="Low complexity" evidence="6">
    <location>
        <begin position="176"/>
        <end position="188"/>
    </location>
</feature>
<dbReference type="PROSITE" id="PS50023">
    <property type="entry name" value="LIM_DOMAIN_2"/>
    <property type="match status" value="1"/>
</dbReference>
<dbReference type="EMBL" id="HBUE01277560">
    <property type="protein sequence ID" value="CAG6567149.1"/>
    <property type="molecule type" value="Transcribed_RNA"/>
</dbReference>
<dbReference type="Pfam" id="PF00412">
    <property type="entry name" value="LIM"/>
    <property type="match status" value="1"/>
</dbReference>
<dbReference type="AlphaFoldDB" id="A0A8D8GMJ1"/>
<dbReference type="EMBL" id="HBUE01172106">
    <property type="protein sequence ID" value="CAG6515650.1"/>
    <property type="molecule type" value="Transcribed_RNA"/>
</dbReference>
<protein>
    <submittedName>
        <fullName evidence="8">LIM and SH3 domain protein Lasp</fullName>
    </submittedName>
</protein>
<reference evidence="8" key="1">
    <citation type="submission" date="2021-05" db="EMBL/GenBank/DDBJ databases">
        <authorList>
            <person name="Alioto T."/>
            <person name="Alioto T."/>
            <person name="Gomez Garrido J."/>
        </authorList>
    </citation>
    <scope>NUCLEOTIDE SEQUENCE</scope>
</reference>
<dbReference type="PANTHER" id="PTHR46218:SF4">
    <property type="entry name" value="LIM AND SH3 DOMAIN PROTEIN LASP"/>
    <property type="match status" value="1"/>
</dbReference>
<dbReference type="SMART" id="SM00132">
    <property type="entry name" value="LIM"/>
    <property type="match status" value="1"/>
</dbReference>
<sequence length="203" mass="23322">MNKACARCQKVVYPIEELKCLDKTWHKTCFKCTECGMTLNMKTYKGFNKLPYCEAHIPKAKATTIAETPELKRIAENTKIQSNVKYHADFEKAKGKFTQVADDPETLRIKQNTKNISNVAYHGDLQKKAAMERQRECTEIIDSKDNNELESEYFSEQLAAESLPHYQPPPPPPVVAPASHHQQQQQQHYARRQLLAFGRSRGR</sequence>
<keyword evidence="2" id="KW-0677">Repeat</keyword>
<evidence type="ECO:0000256" key="1">
    <source>
        <dbReference type="ARBA" id="ARBA00022723"/>
    </source>
</evidence>
<feature type="compositionally biased region" description="Pro residues" evidence="6">
    <location>
        <begin position="166"/>
        <end position="175"/>
    </location>
</feature>
<keyword evidence="3 5" id="KW-0862">Zinc</keyword>
<dbReference type="EMBL" id="HBUE01277561">
    <property type="protein sequence ID" value="CAG6567151.1"/>
    <property type="molecule type" value="Transcribed_RNA"/>
</dbReference>
<dbReference type="PROSITE" id="PS51216">
    <property type="entry name" value="NEBULIN"/>
    <property type="match status" value="2"/>
</dbReference>
<dbReference type="GO" id="GO:0051015">
    <property type="term" value="F:actin filament binding"/>
    <property type="evidence" value="ECO:0007669"/>
    <property type="project" value="TreeGrafter"/>
</dbReference>